<comment type="caution">
    <text evidence="1">The sequence shown here is derived from an EMBL/GenBank/DDBJ whole genome shotgun (WGS) entry which is preliminary data.</text>
</comment>
<sequence>MHERGIGFEKIIQPIADGNLLDIKLHHNQEQYKEKILYVRMIAQVYAVLYIKGNKDAIFLNTLFPSRKAKKEFLKNKK</sequence>
<evidence type="ECO:0000313" key="1">
    <source>
        <dbReference type="EMBL" id="KJV62351.1"/>
    </source>
</evidence>
<gene>
    <name evidence="1" type="ORF">APHACPA_1376</name>
</gene>
<reference evidence="1 2" key="1">
    <citation type="submission" date="2015-01" db="EMBL/GenBank/DDBJ databases">
        <title>Genome Sequencing of Rickettsiales.</title>
        <authorList>
            <person name="Daugherty S.C."/>
            <person name="Su Q."/>
            <person name="Abolude K."/>
            <person name="Beier-Sexton M."/>
            <person name="Carlyon J.A."/>
            <person name="Carter R."/>
            <person name="Day N.P."/>
            <person name="Dumler S.J."/>
            <person name="Dyachenko V."/>
            <person name="Godinez A."/>
            <person name="Kurtti T.J."/>
            <person name="Lichay M."/>
            <person name="Mullins K.E."/>
            <person name="Ott S."/>
            <person name="Pappas-Brown V."/>
            <person name="Paris D.H."/>
            <person name="Patel P."/>
            <person name="Richards A.L."/>
            <person name="Sadzewicz L."/>
            <person name="Sears K."/>
            <person name="Seidman D."/>
            <person name="Sengamalay N."/>
            <person name="Stenos J."/>
            <person name="Tallon L.J."/>
            <person name="Vincent G."/>
            <person name="Fraser C.M."/>
            <person name="Munderloh U."/>
            <person name="Dunning-Hotopp J.C."/>
        </authorList>
    </citation>
    <scope>NUCLEOTIDE SEQUENCE [LARGE SCALE GENOMIC DNA]</scope>
    <source>
        <strain evidence="1 2">Ac/Pa</strain>
    </source>
</reference>
<protein>
    <recommendedName>
        <fullName evidence="3">Toxin</fullName>
    </recommendedName>
</protein>
<evidence type="ECO:0008006" key="3">
    <source>
        <dbReference type="Google" id="ProtNLM"/>
    </source>
</evidence>
<name>A0A0F3N3K6_RICAM</name>
<dbReference type="AlphaFoldDB" id="A0A0F3N3K6"/>
<proteinExistence type="predicted"/>
<accession>A0A0F3N3K6</accession>
<keyword evidence="2" id="KW-1185">Reference proteome</keyword>
<dbReference type="Proteomes" id="UP000033556">
    <property type="component" value="Unassembled WGS sequence"/>
</dbReference>
<dbReference type="EMBL" id="LANR01000001">
    <property type="protein sequence ID" value="KJV62351.1"/>
    <property type="molecule type" value="Genomic_DNA"/>
</dbReference>
<organism evidence="1 2">
    <name type="scientific">Rickettsia amblyommatis str. Ac/Pa</name>
    <dbReference type="NCBI Taxonomy" id="1359164"/>
    <lineage>
        <taxon>Bacteria</taxon>
        <taxon>Pseudomonadati</taxon>
        <taxon>Pseudomonadota</taxon>
        <taxon>Alphaproteobacteria</taxon>
        <taxon>Rickettsiales</taxon>
        <taxon>Rickettsiaceae</taxon>
        <taxon>Rickettsieae</taxon>
        <taxon>Rickettsia</taxon>
        <taxon>spotted fever group</taxon>
    </lineage>
</organism>
<dbReference type="PATRIC" id="fig|1359164.3.peg.1362"/>
<evidence type="ECO:0000313" key="2">
    <source>
        <dbReference type="Proteomes" id="UP000033556"/>
    </source>
</evidence>